<evidence type="ECO:0000313" key="2">
    <source>
        <dbReference type="EMBL" id="OHA15386.1"/>
    </source>
</evidence>
<gene>
    <name evidence="2" type="ORF">A3A10_00495</name>
</gene>
<dbReference type="AlphaFoldDB" id="A0A1G2LUV9"/>
<accession>A0A1G2LUV9</accession>
<proteinExistence type="predicted"/>
<sequence length="72" mass="8441">MASKYRVKYQKLIQRLRQARLEAGLTQVEAGKKLKKPQAYLSKIERGERRIDAVELDELAKIYGKPLDYFTK</sequence>
<dbReference type="InterPro" id="IPR001387">
    <property type="entry name" value="Cro/C1-type_HTH"/>
</dbReference>
<dbReference type="SMART" id="SM00530">
    <property type="entry name" value="HTH_XRE"/>
    <property type="match status" value="1"/>
</dbReference>
<evidence type="ECO:0000313" key="3">
    <source>
        <dbReference type="Proteomes" id="UP000178116"/>
    </source>
</evidence>
<organism evidence="2 3">
    <name type="scientific">Candidatus Tagabacteria bacterium RIFCSPLOWO2_01_FULL_42_9</name>
    <dbReference type="NCBI Taxonomy" id="1802296"/>
    <lineage>
        <taxon>Bacteria</taxon>
        <taxon>Candidatus Tagaibacteriota</taxon>
    </lineage>
</organism>
<dbReference type="PANTHER" id="PTHR43236">
    <property type="entry name" value="ANTITOXIN HIGA1"/>
    <property type="match status" value="1"/>
</dbReference>
<name>A0A1G2LUV9_9BACT</name>
<dbReference type="PROSITE" id="PS50943">
    <property type="entry name" value="HTH_CROC1"/>
    <property type="match status" value="1"/>
</dbReference>
<protein>
    <recommendedName>
        <fullName evidence="1">HTH cro/C1-type domain-containing protein</fullName>
    </recommendedName>
</protein>
<dbReference type="Gene3D" id="1.10.260.40">
    <property type="entry name" value="lambda repressor-like DNA-binding domains"/>
    <property type="match status" value="1"/>
</dbReference>
<dbReference type="SUPFAM" id="SSF47413">
    <property type="entry name" value="lambda repressor-like DNA-binding domains"/>
    <property type="match status" value="1"/>
</dbReference>
<dbReference type="Pfam" id="PF01381">
    <property type="entry name" value="HTH_3"/>
    <property type="match status" value="1"/>
</dbReference>
<evidence type="ECO:0000259" key="1">
    <source>
        <dbReference type="PROSITE" id="PS50943"/>
    </source>
</evidence>
<dbReference type="InterPro" id="IPR052345">
    <property type="entry name" value="Rad_response_metalloprotease"/>
</dbReference>
<dbReference type="InterPro" id="IPR010982">
    <property type="entry name" value="Lambda_DNA-bd_dom_sf"/>
</dbReference>
<dbReference type="PANTHER" id="PTHR43236:SF1">
    <property type="entry name" value="BLL7220 PROTEIN"/>
    <property type="match status" value="1"/>
</dbReference>
<feature type="domain" description="HTH cro/C1-type" evidence="1">
    <location>
        <begin position="16"/>
        <end position="70"/>
    </location>
</feature>
<dbReference type="GO" id="GO:0003677">
    <property type="term" value="F:DNA binding"/>
    <property type="evidence" value="ECO:0007669"/>
    <property type="project" value="InterPro"/>
</dbReference>
<dbReference type="EMBL" id="MHRA01000022">
    <property type="protein sequence ID" value="OHA15386.1"/>
    <property type="molecule type" value="Genomic_DNA"/>
</dbReference>
<dbReference type="CDD" id="cd00093">
    <property type="entry name" value="HTH_XRE"/>
    <property type="match status" value="1"/>
</dbReference>
<comment type="caution">
    <text evidence="2">The sequence shown here is derived from an EMBL/GenBank/DDBJ whole genome shotgun (WGS) entry which is preliminary data.</text>
</comment>
<dbReference type="Proteomes" id="UP000178116">
    <property type="component" value="Unassembled WGS sequence"/>
</dbReference>
<reference evidence="2 3" key="1">
    <citation type="journal article" date="2016" name="Nat. Commun.">
        <title>Thousands of microbial genomes shed light on interconnected biogeochemical processes in an aquifer system.</title>
        <authorList>
            <person name="Anantharaman K."/>
            <person name="Brown C.T."/>
            <person name="Hug L.A."/>
            <person name="Sharon I."/>
            <person name="Castelle C.J."/>
            <person name="Probst A.J."/>
            <person name="Thomas B.C."/>
            <person name="Singh A."/>
            <person name="Wilkins M.J."/>
            <person name="Karaoz U."/>
            <person name="Brodie E.L."/>
            <person name="Williams K.H."/>
            <person name="Hubbard S.S."/>
            <person name="Banfield J.F."/>
        </authorList>
    </citation>
    <scope>NUCLEOTIDE SEQUENCE [LARGE SCALE GENOMIC DNA]</scope>
</reference>